<sequence>MAPKRKPKDETPTDGESAPKQPKKPRGTGAEKGAWTDPEIITALFSVLAYQDVKLTKPQQQAIGEKLGRSANSVGCWWYQKAQTQINAARAELTGDAKSAGDTKPSSS</sequence>
<proteinExistence type="predicted"/>
<dbReference type="EMBL" id="KZ819299">
    <property type="protein sequence ID" value="PWN96452.1"/>
    <property type="molecule type" value="Genomic_DNA"/>
</dbReference>
<accession>A0A316Z668</accession>
<keyword evidence="3" id="KW-1185">Reference proteome</keyword>
<dbReference type="Proteomes" id="UP000245946">
    <property type="component" value="Unassembled WGS sequence"/>
</dbReference>
<dbReference type="RefSeq" id="XP_025596731.1">
    <property type="nucleotide sequence ID" value="XM_025744303.1"/>
</dbReference>
<reference evidence="2 3" key="1">
    <citation type="journal article" date="2018" name="Mol. Biol. Evol.">
        <title>Broad Genomic Sampling Reveals a Smut Pathogenic Ancestry of the Fungal Clade Ustilaginomycotina.</title>
        <authorList>
            <person name="Kijpornyongpan T."/>
            <person name="Mondo S.J."/>
            <person name="Barry K."/>
            <person name="Sandor L."/>
            <person name="Lee J."/>
            <person name="Lipzen A."/>
            <person name="Pangilinan J."/>
            <person name="LaButti K."/>
            <person name="Hainaut M."/>
            <person name="Henrissat B."/>
            <person name="Grigoriev I.V."/>
            <person name="Spatafora J.W."/>
            <person name="Aime M.C."/>
        </authorList>
    </citation>
    <scope>NUCLEOTIDE SEQUENCE [LARGE SCALE GENOMIC DNA]</scope>
    <source>
        <strain evidence="2 3">MCA 4186</strain>
    </source>
</reference>
<dbReference type="GeneID" id="37271847"/>
<feature type="region of interest" description="Disordered" evidence="1">
    <location>
        <begin position="1"/>
        <end position="36"/>
    </location>
</feature>
<gene>
    <name evidence="2" type="ORF">FA09DRAFT_340247</name>
</gene>
<evidence type="ECO:0000313" key="2">
    <source>
        <dbReference type="EMBL" id="PWN96452.1"/>
    </source>
</evidence>
<organism evidence="2 3">
    <name type="scientific">Tilletiopsis washingtonensis</name>
    <dbReference type="NCBI Taxonomy" id="58919"/>
    <lineage>
        <taxon>Eukaryota</taxon>
        <taxon>Fungi</taxon>
        <taxon>Dikarya</taxon>
        <taxon>Basidiomycota</taxon>
        <taxon>Ustilaginomycotina</taxon>
        <taxon>Exobasidiomycetes</taxon>
        <taxon>Entylomatales</taxon>
        <taxon>Entylomatales incertae sedis</taxon>
        <taxon>Tilletiopsis</taxon>
    </lineage>
</organism>
<name>A0A316Z668_9BASI</name>
<protein>
    <submittedName>
        <fullName evidence="2">Uncharacterized protein</fullName>
    </submittedName>
</protein>
<evidence type="ECO:0000313" key="3">
    <source>
        <dbReference type="Proteomes" id="UP000245946"/>
    </source>
</evidence>
<dbReference type="AlphaFoldDB" id="A0A316Z668"/>
<evidence type="ECO:0000256" key="1">
    <source>
        <dbReference type="SAM" id="MobiDB-lite"/>
    </source>
</evidence>